<dbReference type="AlphaFoldDB" id="A0AB37RKC9"/>
<reference evidence="1 2" key="1">
    <citation type="submission" date="2018-10" db="EMBL/GenBank/DDBJ databases">
        <title>Genome sequences of five Lactobacillus pentosus strains isolated from brines of traditionally fermented spanish-style green table olives and differences between them.</title>
        <authorList>
            <person name="Jimenez Diaz R."/>
        </authorList>
    </citation>
    <scope>NUCLEOTIDE SEQUENCE [LARGE SCALE GENOMIC DNA]</scope>
    <source>
        <strain evidence="1 2">IG8</strain>
    </source>
</reference>
<accession>A0AB37RKC9</accession>
<sequence length="300" mass="33635">MARYDFTIHYDGEGLKNNRIPIEDLAPSLLAVSKAFQEIQKLNNPLDDPVSLDIKASEPGSFIVDLVLANGGDIIQRAVSLLNNADSNALLNLKDYVEIFSGLIIFIIGIADHKLKHKKENDDGTVEITLDDNTKITISKKVLDAYQNVEIRKSINDSVKPLSKDGIESIDFSHGSHNKVTVKKADYRAFEVPDATEKEINVSEEDTFLQIISVAFEHGKWQFSSGGNRFFAKIEDESFLKDVEKNVQQFGSTDVLKVHLLTRQYIDKAGLLKSEYTVLKVLDHQRGGQQIELNFTDPEN</sequence>
<name>A0AB37RKC9_LACPE</name>
<protein>
    <submittedName>
        <fullName evidence="1">Uncharacterized protein</fullName>
    </submittedName>
</protein>
<comment type="caution">
    <text evidence="1">The sequence shown here is derived from an EMBL/GenBank/DDBJ whole genome shotgun (WGS) entry which is preliminary data.</text>
</comment>
<dbReference type="EMBL" id="RDCL01000052">
    <property type="protein sequence ID" value="RMW54720.1"/>
    <property type="molecule type" value="Genomic_DNA"/>
</dbReference>
<dbReference type="RefSeq" id="WP_122211810.1">
    <property type="nucleotide sequence ID" value="NZ_JBGTYL010000003.1"/>
</dbReference>
<gene>
    <name evidence="1" type="ORF">D6U17_07350</name>
</gene>
<dbReference type="Proteomes" id="UP000281061">
    <property type="component" value="Unassembled WGS sequence"/>
</dbReference>
<organism evidence="1 2">
    <name type="scientific">Lactiplantibacillus pentosus</name>
    <name type="common">Lactobacillus pentosus</name>
    <dbReference type="NCBI Taxonomy" id="1589"/>
    <lineage>
        <taxon>Bacteria</taxon>
        <taxon>Bacillati</taxon>
        <taxon>Bacillota</taxon>
        <taxon>Bacilli</taxon>
        <taxon>Lactobacillales</taxon>
        <taxon>Lactobacillaceae</taxon>
        <taxon>Lactiplantibacillus</taxon>
    </lineage>
</organism>
<evidence type="ECO:0000313" key="2">
    <source>
        <dbReference type="Proteomes" id="UP000281061"/>
    </source>
</evidence>
<proteinExistence type="predicted"/>
<evidence type="ECO:0000313" key="1">
    <source>
        <dbReference type="EMBL" id="RMW54720.1"/>
    </source>
</evidence>